<dbReference type="Pfam" id="PF03562">
    <property type="entry name" value="MltA"/>
    <property type="match status" value="1"/>
</dbReference>
<protein>
    <recommendedName>
        <fullName evidence="2">peptidoglycan lytic exotransglycosylase</fullName>
        <ecNumber evidence="2">4.2.2.n1</ecNumber>
    </recommendedName>
    <alternativeName>
        <fullName evidence="5">Murein hydrolase A</fullName>
    </alternativeName>
</protein>
<evidence type="ECO:0000313" key="8">
    <source>
        <dbReference type="EMBL" id="TNC11354.1"/>
    </source>
</evidence>
<dbReference type="GO" id="GO:0019867">
    <property type="term" value="C:outer membrane"/>
    <property type="evidence" value="ECO:0007669"/>
    <property type="project" value="InterPro"/>
</dbReference>
<keyword evidence="9" id="KW-1185">Reference proteome</keyword>
<dbReference type="InterPro" id="IPR010611">
    <property type="entry name" value="3D_dom"/>
</dbReference>
<dbReference type="Gene3D" id="2.40.40.10">
    <property type="entry name" value="RlpA-like domain"/>
    <property type="match status" value="1"/>
</dbReference>
<dbReference type="EMBL" id="VDDA01000009">
    <property type="protein sequence ID" value="TNC11354.1"/>
    <property type="molecule type" value="Genomic_DNA"/>
</dbReference>
<evidence type="ECO:0000256" key="2">
    <source>
        <dbReference type="ARBA" id="ARBA00012587"/>
    </source>
</evidence>
<keyword evidence="3" id="KW-0456">Lyase</keyword>
<evidence type="ECO:0000313" key="9">
    <source>
        <dbReference type="Proteomes" id="UP000305267"/>
    </source>
</evidence>
<dbReference type="InterPro" id="IPR036908">
    <property type="entry name" value="RlpA-like_sf"/>
</dbReference>
<dbReference type="PANTHER" id="PTHR30124">
    <property type="entry name" value="MEMBRANE-BOUND LYTIC MUREIN TRANSGLYCOSYLASE A"/>
    <property type="match status" value="1"/>
</dbReference>
<organism evidence="8 9">
    <name type="scientific">Methylobacterium terricola</name>
    <dbReference type="NCBI Taxonomy" id="2583531"/>
    <lineage>
        <taxon>Bacteria</taxon>
        <taxon>Pseudomonadati</taxon>
        <taxon>Pseudomonadota</taxon>
        <taxon>Alphaproteobacteria</taxon>
        <taxon>Hyphomicrobiales</taxon>
        <taxon>Methylobacteriaceae</taxon>
        <taxon>Methylobacterium</taxon>
    </lineage>
</organism>
<sequence>MPPAPGFTFPARCLAALLLSCAAGPSGAAPLTIGEAVLEPLPFSALPGFADDDLAAALATFRATCATPAAPVLAEAAPGAPSQDLAGPCAAAAGVAPEGARAFFEQNFSAYRVLRPNRDAPLERKAGFLTGYFEPELVGSPVPTPDFTVPALARPDDLVSLDPGETRPGLDPSLRAARQDGDAFRPYPDRAAIEDGALGARARPLLWLRDAVDLLVLQVQGSGRVRLTDGRSVRLAYDGRNGRPYTSVARLIVSGGHLPLEGLTLARWTGWLRANPDIARDLIRRNASYVFFRRDDGTPEGVGPRGAAGAPLTAGRSLAVDATLWRYGLPFWLEGSLPEPESGNTPLRRLVVAQDTGSAILGPARGDLYLGTGARAGAVAGLLRDPARFVVLLPKQGAAGTGAAP</sequence>
<dbReference type="Gene3D" id="2.40.240.50">
    <property type="entry name" value="Barwin-like endoglucanases"/>
    <property type="match status" value="1"/>
</dbReference>
<dbReference type="GO" id="GO:0009253">
    <property type="term" value="P:peptidoglycan catabolic process"/>
    <property type="evidence" value="ECO:0007669"/>
    <property type="project" value="TreeGrafter"/>
</dbReference>
<dbReference type="GO" id="GO:0071555">
    <property type="term" value="P:cell wall organization"/>
    <property type="evidence" value="ECO:0007669"/>
    <property type="project" value="UniProtKB-KW"/>
</dbReference>
<dbReference type="PIRSF" id="PIRSF019422">
    <property type="entry name" value="MltA"/>
    <property type="match status" value="1"/>
</dbReference>
<comment type="catalytic activity">
    <reaction evidence="1">
        <text>Exolytic cleavage of the (1-&gt;4)-beta-glycosidic linkage between N-acetylmuramic acid (MurNAc) and N-acetylglucosamine (GlcNAc) residues in peptidoglycan, from either the reducing or the non-reducing ends of the peptidoglycan chains, with concomitant formation of a 1,6-anhydrobond in the MurNAc residue.</text>
        <dbReference type="EC" id="4.2.2.n1"/>
    </reaction>
</comment>
<evidence type="ECO:0000256" key="1">
    <source>
        <dbReference type="ARBA" id="ARBA00001420"/>
    </source>
</evidence>
<dbReference type="RefSeq" id="WP_139037387.1">
    <property type="nucleotide sequence ID" value="NZ_VDDA01000009.1"/>
</dbReference>
<name>A0A5C4LDK4_9HYPH</name>
<dbReference type="CDD" id="cd14485">
    <property type="entry name" value="mltA_like_LT_A"/>
    <property type="match status" value="1"/>
</dbReference>
<dbReference type="InterPro" id="IPR026044">
    <property type="entry name" value="MltA"/>
</dbReference>
<evidence type="ECO:0000256" key="5">
    <source>
        <dbReference type="ARBA" id="ARBA00030918"/>
    </source>
</evidence>
<gene>
    <name evidence="8" type="ORF">FF100_19700</name>
</gene>
<keyword evidence="4" id="KW-0961">Cell wall biogenesis/degradation</keyword>
<reference evidence="8 9" key="1">
    <citation type="submission" date="2019-06" db="EMBL/GenBank/DDBJ databases">
        <title>Genome of Methylobacterium sp. 17Sr1-39.</title>
        <authorList>
            <person name="Seo T."/>
        </authorList>
    </citation>
    <scope>NUCLEOTIDE SEQUENCE [LARGE SCALE GENOMIC DNA]</scope>
    <source>
        <strain evidence="8 9">17Sr1-39</strain>
    </source>
</reference>
<dbReference type="GO" id="GO:0008933">
    <property type="term" value="F:peptidoglycan lytic transglycosylase activity"/>
    <property type="evidence" value="ECO:0007669"/>
    <property type="project" value="TreeGrafter"/>
</dbReference>
<dbReference type="PANTHER" id="PTHR30124:SF0">
    <property type="entry name" value="MEMBRANE-BOUND LYTIC MUREIN TRANSGLYCOSYLASE A"/>
    <property type="match status" value="1"/>
</dbReference>
<evidence type="ECO:0000256" key="6">
    <source>
        <dbReference type="SAM" id="SignalP"/>
    </source>
</evidence>
<evidence type="ECO:0000256" key="4">
    <source>
        <dbReference type="ARBA" id="ARBA00023316"/>
    </source>
</evidence>
<dbReference type="Proteomes" id="UP000305267">
    <property type="component" value="Unassembled WGS sequence"/>
</dbReference>
<dbReference type="EC" id="4.2.2.n1" evidence="2"/>
<dbReference type="OrthoDB" id="9783686at2"/>
<comment type="caution">
    <text evidence="8">The sequence shown here is derived from an EMBL/GenBank/DDBJ whole genome shotgun (WGS) entry which is preliminary data.</text>
</comment>
<accession>A0A5C4LDK4</accession>
<feature type="chain" id="PRO_5022969681" description="peptidoglycan lytic exotransglycosylase" evidence="6">
    <location>
        <begin position="29"/>
        <end position="405"/>
    </location>
</feature>
<keyword evidence="6" id="KW-0732">Signal</keyword>
<dbReference type="GO" id="GO:0004553">
    <property type="term" value="F:hydrolase activity, hydrolyzing O-glycosyl compounds"/>
    <property type="evidence" value="ECO:0007669"/>
    <property type="project" value="InterPro"/>
</dbReference>
<dbReference type="SMART" id="SM00925">
    <property type="entry name" value="MltA"/>
    <property type="match status" value="1"/>
</dbReference>
<evidence type="ECO:0000256" key="3">
    <source>
        <dbReference type="ARBA" id="ARBA00023239"/>
    </source>
</evidence>
<feature type="domain" description="Lytic transglycosylase MltA" evidence="7">
    <location>
        <begin position="136"/>
        <end position="293"/>
    </location>
</feature>
<dbReference type="CDD" id="cd14668">
    <property type="entry name" value="mlta_B"/>
    <property type="match status" value="1"/>
</dbReference>
<dbReference type="Pfam" id="PF06725">
    <property type="entry name" value="3D"/>
    <property type="match status" value="1"/>
</dbReference>
<feature type="signal peptide" evidence="6">
    <location>
        <begin position="1"/>
        <end position="28"/>
    </location>
</feature>
<dbReference type="InterPro" id="IPR005300">
    <property type="entry name" value="MltA_B"/>
</dbReference>
<evidence type="ECO:0000259" key="7">
    <source>
        <dbReference type="SMART" id="SM00925"/>
    </source>
</evidence>
<dbReference type="GO" id="GO:0009254">
    <property type="term" value="P:peptidoglycan turnover"/>
    <property type="evidence" value="ECO:0007669"/>
    <property type="project" value="InterPro"/>
</dbReference>
<dbReference type="SUPFAM" id="SSF50685">
    <property type="entry name" value="Barwin-like endoglucanases"/>
    <property type="match status" value="1"/>
</dbReference>
<dbReference type="AlphaFoldDB" id="A0A5C4LDK4"/>
<proteinExistence type="predicted"/>